<name>A0A6B2H4N6_9BACT</name>
<organism evidence="3 4">
    <name type="scientific">Pontibacter fetidus</name>
    <dbReference type="NCBI Taxonomy" id="2700082"/>
    <lineage>
        <taxon>Bacteria</taxon>
        <taxon>Pseudomonadati</taxon>
        <taxon>Bacteroidota</taxon>
        <taxon>Cytophagia</taxon>
        <taxon>Cytophagales</taxon>
        <taxon>Hymenobacteraceae</taxon>
        <taxon>Pontibacter</taxon>
    </lineage>
</organism>
<evidence type="ECO:0000313" key="3">
    <source>
        <dbReference type="EMBL" id="NDK57363.1"/>
    </source>
</evidence>
<comment type="caution">
    <text evidence="3">The sequence shown here is derived from an EMBL/GenBank/DDBJ whole genome shotgun (WGS) entry which is preliminary data.</text>
</comment>
<proteinExistence type="predicted"/>
<dbReference type="AlphaFoldDB" id="A0A6B2H4N6"/>
<dbReference type="PROSITE" id="PS51257">
    <property type="entry name" value="PROKAR_LIPOPROTEIN"/>
    <property type="match status" value="1"/>
</dbReference>
<feature type="domain" description="Lipocalin-like" evidence="2">
    <location>
        <begin position="38"/>
        <end position="119"/>
    </location>
</feature>
<gene>
    <name evidence="3" type="ORF">GWO68_15680</name>
</gene>
<sequence length="141" mass="16043">MKNKALFYLMLLLSFAFVTASCSKSEDPQPSKEELLTEKTWKISRIMRDDQDVTYQPDMLQMRSVRAQYQSNGTYTETTTSNTRIGTWRLIGNTLILFQGTPNEENWNIDALTEGSLQLTSTIIFSDGSSDIFTLSLVHVD</sequence>
<keyword evidence="1" id="KW-0732">Signal</keyword>
<feature type="chain" id="PRO_5025605992" description="Lipocalin-like domain-containing protein" evidence="1">
    <location>
        <begin position="21"/>
        <end position="141"/>
    </location>
</feature>
<protein>
    <recommendedName>
        <fullName evidence="2">Lipocalin-like domain-containing protein</fullName>
    </recommendedName>
</protein>
<feature type="signal peptide" evidence="1">
    <location>
        <begin position="1"/>
        <end position="20"/>
    </location>
</feature>
<dbReference type="Pfam" id="PF13648">
    <property type="entry name" value="Lipocalin_4"/>
    <property type="match status" value="1"/>
</dbReference>
<evidence type="ECO:0000259" key="2">
    <source>
        <dbReference type="Pfam" id="PF13648"/>
    </source>
</evidence>
<reference evidence="3 4" key="1">
    <citation type="submission" date="2020-01" db="EMBL/GenBank/DDBJ databases">
        <authorList>
            <person name="Kim M.K."/>
        </authorList>
    </citation>
    <scope>NUCLEOTIDE SEQUENCE [LARGE SCALE GENOMIC DNA]</scope>
    <source>
        <strain evidence="3 4">BT213</strain>
    </source>
</reference>
<evidence type="ECO:0000256" key="1">
    <source>
        <dbReference type="SAM" id="SignalP"/>
    </source>
</evidence>
<dbReference type="RefSeq" id="WP_162347424.1">
    <property type="nucleotide sequence ID" value="NZ_JAAEAA010000025.1"/>
</dbReference>
<dbReference type="InterPro" id="IPR024311">
    <property type="entry name" value="Lipocalin-like"/>
</dbReference>
<accession>A0A6B2H4N6</accession>
<keyword evidence="4" id="KW-1185">Reference proteome</keyword>
<dbReference type="EMBL" id="JAAEAA010000025">
    <property type="protein sequence ID" value="NDK57363.1"/>
    <property type="molecule type" value="Genomic_DNA"/>
</dbReference>
<evidence type="ECO:0000313" key="4">
    <source>
        <dbReference type="Proteomes" id="UP000478546"/>
    </source>
</evidence>
<dbReference type="Proteomes" id="UP000478546">
    <property type="component" value="Unassembled WGS sequence"/>
</dbReference>